<dbReference type="InterPro" id="IPR052709">
    <property type="entry name" value="Transposase-MT_Hybrid"/>
</dbReference>
<dbReference type="AlphaFoldDB" id="A0A8E5JSL7"/>
<dbReference type="PANTHER" id="PTHR46060">
    <property type="entry name" value="MARINER MOS1 TRANSPOSASE-LIKE PROTEIN"/>
    <property type="match status" value="1"/>
</dbReference>
<proteinExistence type="evidence at transcript level"/>
<evidence type="ECO:0000313" key="1">
    <source>
        <dbReference type="EMBL" id="QVD39168.1"/>
    </source>
</evidence>
<dbReference type="EMBL" id="MW962402">
    <property type="protein sequence ID" value="QVD39168.1"/>
    <property type="molecule type" value="mRNA"/>
</dbReference>
<dbReference type="Gene3D" id="3.30.420.10">
    <property type="entry name" value="Ribonuclease H-like superfamily/Ribonuclease H"/>
    <property type="match status" value="1"/>
</dbReference>
<dbReference type="InterPro" id="IPR036397">
    <property type="entry name" value="RNaseH_sf"/>
</dbReference>
<accession>A0A8E5JSL7</accession>
<name>A0A8E5JSL7_SCHGR</name>
<reference evidence="1" key="1">
    <citation type="journal article" date="2021" name="J. Neurophysiol.">
        <title>Gene transcription changes in a locust model of noise-induced deafness.</title>
        <authorList>
            <person name="French A.S."/>
            <person name="Warren B."/>
        </authorList>
    </citation>
    <scope>NUCLEOTIDE SEQUENCE</scope>
</reference>
<sequence>MHLSRALNEKLTQYSERHDKVVLQHDFARPHVAKEVKTYLEMLKWEVIPHMLYSSDIAPSDYYLFRSMAHGLADQRFQSHEGATNWIDSWITSKDEQFFQHGIHTLPKRWEKVVASDGKYFE</sequence>
<dbReference type="GO" id="GO:0003676">
    <property type="term" value="F:nucleic acid binding"/>
    <property type="evidence" value="ECO:0007669"/>
    <property type="project" value="InterPro"/>
</dbReference>
<dbReference type="PANTHER" id="PTHR46060:SF1">
    <property type="entry name" value="MARINER MOS1 TRANSPOSASE-LIKE PROTEIN"/>
    <property type="match status" value="1"/>
</dbReference>
<protein>
    <submittedName>
        <fullName evidence="1">Mariner Mos1 transposase</fullName>
    </submittedName>
</protein>
<organism evidence="1">
    <name type="scientific">Schistocerca gregaria</name>
    <name type="common">Desert locust</name>
    <name type="synonym">Gryllus gregarius</name>
    <dbReference type="NCBI Taxonomy" id="7010"/>
    <lineage>
        <taxon>Eukaryota</taxon>
        <taxon>Metazoa</taxon>
        <taxon>Ecdysozoa</taxon>
        <taxon>Arthropoda</taxon>
        <taxon>Hexapoda</taxon>
        <taxon>Insecta</taxon>
        <taxon>Pterygota</taxon>
        <taxon>Neoptera</taxon>
        <taxon>Polyneoptera</taxon>
        <taxon>Orthoptera</taxon>
        <taxon>Caelifera</taxon>
        <taxon>Acrididea</taxon>
        <taxon>Acridomorpha</taxon>
        <taxon>Acridoidea</taxon>
        <taxon>Acrididae</taxon>
        <taxon>Cyrtacanthacridinae</taxon>
        <taxon>Schistocerca</taxon>
    </lineage>
</organism>